<comment type="subcellular location">
    <subcellularLocation>
        <location evidence="1">Secreted</location>
        <location evidence="1">Cell wall</location>
    </subcellularLocation>
</comment>
<dbReference type="InterPro" id="IPR011050">
    <property type="entry name" value="Pectin_lyase_fold/virulence"/>
</dbReference>
<dbReference type="SMART" id="SM00710">
    <property type="entry name" value="PbH1"/>
    <property type="match status" value="5"/>
</dbReference>
<dbReference type="GO" id="GO:0071555">
    <property type="term" value="P:cell wall organization"/>
    <property type="evidence" value="ECO:0007669"/>
    <property type="project" value="UniProtKB-KW"/>
</dbReference>
<evidence type="ECO:0000256" key="2">
    <source>
        <dbReference type="ARBA" id="ARBA00008834"/>
    </source>
</evidence>
<dbReference type="OrthoDB" id="187139at2759"/>
<organism evidence="11 12">
    <name type="scientific">Protea cynaroides</name>
    <dbReference type="NCBI Taxonomy" id="273540"/>
    <lineage>
        <taxon>Eukaryota</taxon>
        <taxon>Viridiplantae</taxon>
        <taxon>Streptophyta</taxon>
        <taxon>Embryophyta</taxon>
        <taxon>Tracheophyta</taxon>
        <taxon>Spermatophyta</taxon>
        <taxon>Magnoliopsida</taxon>
        <taxon>Proteales</taxon>
        <taxon>Proteaceae</taxon>
        <taxon>Protea</taxon>
    </lineage>
</organism>
<name>A0A9Q0KAD1_9MAGN</name>
<evidence type="ECO:0000256" key="4">
    <source>
        <dbReference type="ARBA" id="ARBA00022525"/>
    </source>
</evidence>
<dbReference type="GO" id="GO:0004650">
    <property type="term" value="F:polygalacturonase activity"/>
    <property type="evidence" value="ECO:0007669"/>
    <property type="project" value="InterPro"/>
</dbReference>
<dbReference type="PROSITE" id="PS00502">
    <property type="entry name" value="POLYGALACTURONASE"/>
    <property type="match status" value="1"/>
</dbReference>
<evidence type="ECO:0000256" key="10">
    <source>
        <dbReference type="SAM" id="Phobius"/>
    </source>
</evidence>
<evidence type="ECO:0000313" key="11">
    <source>
        <dbReference type="EMBL" id="KAJ4966878.1"/>
    </source>
</evidence>
<keyword evidence="7" id="KW-0961">Cell wall biogenesis/degradation</keyword>
<evidence type="ECO:0000256" key="9">
    <source>
        <dbReference type="RuleBase" id="RU361169"/>
    </source>
</evidence>
<gene>
    <name evidence="11" type="ORF">NE237_018727</name>
</gene>
<dbReference type="EMBL" id="JAMYWD010000007">
    <property type="protein sequence ID" value="KAJ4966878.1"/>
    <property type="molecule type" value="Genomic_DNA"/>
</dbReference>
<evidence type="ECO:0000256" key="3">
    <source>
        <dbReference type="ARBA" id="ARBA00022512"/>
    </source>
</evidence>
<evidence type="ECO:0000313" key="12">
    <source>
        <dbReference type="Proteomes" id="UP001141806"/>
    </source>
</evidence>
<keyword evidence="6 9" id="KW-0326">Glycosidase</keyword>
<sequence>MGSKTILYVIYLLCLSAWVEVALAIVPVFNVINYGGKADGRTDISQQSVVLDSIQQQLYGANKNVSVSLKQNDGVSYVYTEKSCNCVEFMNQALTNAWKDACGSKVGSTVLIPKGTYFMGPVLLVGPCRTASIEFRIEGTVVAPMDFAALKTNGWITLRNIYGLTISGGGTFDGRGQKAWAQNDCSQNPNCEQFPANLRFDFLNHTLVKDITSLNSKNFHMTIFKCNGMIIQNLKIKAPGDSPNTDGIHIGNSEFIAITQSVIGTGDDCISIGPGSRNITITHVFCGPGHGISIGSLGKYQNEEDVVGITVSNCILSGTSNGIRIKTFPSSRPGLASDLTFENINVSNVFNPVIVDQEYCPHLHCNQQAPSLVQLKNVKFKNITGISSSNVVVNIVGSRAVPCQLEIGDINLSYNGKDGSATSICSNAKVVLSGRQNPPTCARS</sequence>
<dbReference type="Gene3D" id="2.160.20.10">
    <property type="entry name" value="Single-stranded right-handed beta-helix, Pectin lyase-like"/>
    <property type="match status" value="1"/>
</dbReference>
<reference evidence="11" key="1">
    <citation type="journal article" date="2023" name="Plant J.">
        <title>The genome of the king protea, Protea cynaroides.</title>
        <authorList>
            <person name="Chang J."/>
            <person name="Duong T.A."/>
            <person name="Schoeman C."/>
            <person name="Ma X."/>
            <person name="Roodt D."/>
            <person name="Barker N."/>
            <person name="Li Z."/>
            <person name="Van de Peer Y."/>
            <person name="Mizrachi E."/>
        </authorList>
    </citation>
    <scope>NUCLEOTIDE SEQUENCE</scope>
    <source>
        <tissue evidence="11">Young leaves</tissue>
    </source>
</reference>
<dbReference type="AlphaFoldDB" id="A0A9Q0KAD1"/>
<evidence type="ECO:0000256" key="1">
    <source>
        <dbReference type="ARBA" id="ARBA00004191"/>
    </source>
</evidence>
<evidence type="ECO:0000256" key="6">
    <source>
        <dbReference type="ARBA" id="ARBA00023295"/>
    </source>
</evidence>
<dbReference type="Pfam" id="PF00295">
    <property type="entry name" value="Glyco_hydro_28"/>
    <property type="match status" value="1"/>
</dbReference>
<comment type="similarity">
    <text evidence="2 9">Belongs to the glycosyl hydrolase 28 family.</text>
</comment>
<dbReference type="InterPro" id="IPR012334">
    <property type="entry name" value="Pectin_lyas_fold"/>
</dbReference>
<comment type="caution">
    <text evidence="11">The sequence shown here is derived from an EMBL/GenBank/DDBJ whole genome shotgun (WGS) entry which is preliminary data.</text>
</comment>
<evidence type="ECO:0000256" key="7">
    <source>
        <dbReference type="ARBA" id="ARBA00023316"/>
    </source>
</evidence>
<evidence type="ECO:0000256" key="8">
    <source>
        <dbReference type="PROSITE-ProRule" id="PRU10052"/>
    </source>
</evidence>
<keyword evidence="10" id="KW-0812">Transmembrane</keyword>
<keyword evidence="5 9" id="KW-0378">Hydrolase</keyword>
<keyword evidence="10" id="KW-1133">Transmembrane helix</keyword>
<feature type="transmembrane region" description="Helical" evidence="10">
    <location>
        <begin position="6"/>
        <end position="32"/>
    </location>
</feature>
<evidence type="ECO:0000256" key="5">
    <source>
        <dbReference type="ARBA" id="ARBA00022801"/>
    </source>
</evidence>
<dbReference type="Proteomes" id="UP001141806">
    <property type="component" value="Unassembled WGS sequence"/>
</dbReference>
<proteinExistence type="inferred from homology"/>
<accession>A0A9Q0KAD1</accession>
<dbReference type="FunFam" id="2.160.20.10:FF:000004">
    <property type="entry name" value="Pectin lyase-like superfamily protein"/>
    <property type="match status" value="1"/>
</dbReference>
<protein>
    <submittedName>
        <fullName evidence="11">Uncharacterized protein</fullName>
    </submittedName>
</protein>
<keyword evidence="10" id="KW-0472">Membrane</keyword>
<dbReference type="InterPro" id="IPR006626">
    <property type="entry name" value="PbH1"/>
</dbReference>
<dbReference type="SUPFAM" id="SSF51126">
    <property type="entry name" value="Pectin lyase-like"/>
    <property type="match status" value="1"/>
</dbReference>
<feature type="active site" evidence="8">
    <location>
        <position position="290"/>
    </location>
</feature>
<keyword evidence="4" id="KW-0964">Secreted</keyword>
<dbReference type="PANTHER" id="PTHR31375">
    <property type="match status" value="1"/>
</dbReference>
<dbReference type="InterPro" id="IPR000743">
    <property type="entry name" value="Glyco_hydro_28"/>
</dbReference>
<dbReference type="GO" id="GO:0005975">
    <property type="term" value="P:carbohydrate metabolic process"/>
    <property type="evidence" value="ECO:0007669"/>
    <property type="project" value="InterPro"/>
</dbReference>
<keyword evidence="12" id="KW-1185">Reference proteome</keyword>
<keyword evidence="3" id="KW-0134">Cell wall</keyword>